<evidence type="ECO:0000259" key="1">
    <source>
        <dbReference type="Pfam" id="PF13460"/>
    </source>
</evidence>
<evidence type="ECO:0000313" key="2">
    <source>
        <dbReference type="EMBL" id="MBB6486904.1"/>
    </source>
</evidence>
<dbReference type="Proteomes" id="UP000565576">
    <property type="component" value="Unassembled WGS sequence"/>
</dbReference>
<organism evidence="2 3">
    <name type="scientific">Rhizobium lusitanum</name>
    <dbReference type="NCBI Taxonomy" id="293958"/>
    <lineage>
        <taxon>Bacteria</taxon>
        <taxon>Pseudomonadati</taxon>
        <taxon>Pseudomonadota</taxon>
        <taxon>Alphaproteobacteria</taxon>
        <taxon>Hyphomicrobiales</taxon>
        <taxon>Rhizobiaceae</taxon>
        <taxon>Rhizobium/Agrobacterium group</taxon>
        <taxon>Rhizobium</taxon>
    </lineage>
</organism>
<dbReference type="PANTHER" id="PTHR43162">
    <property type="match status" value="1"/>
</dbReference>
<dbReference type="PANTHER" id="PTHR43162:SF1">
    <property type="entry name" value="PRESTALK A DIFFERENTIATION PROTEIN A"/>
    <property type="match status" value="1"/>
</dbReference>
<dbReference type="Gene3D" id="3.90.25.10">
    <property type="entry name" value="UDP-galactose 4-epimerase, domain 1"/>
    <property type="match status" value="1"/>
</dbReference>
<dbReference type="RefSeq" id="WP_184707253.1">
    <property type="nucleotide sequence ID" value="NZ_JACHBG010000010.1"/>
</dbReference>
<name>A0A7X0ITJ9_9HYPH</name>
<dbReference type="SUPFAM" id="SSF51735">
    <property type="entry name" value="NAD(P)-binding Rossmann-fold domains"/>
    <property type="match status" value="1"/>
</dbReference>
<proteinExistence type="predicted"/>
<reference evidence="2 3" key="1">
    <citation type="submission" date="2020-08" db="EMBL/GenBank/DDBJ databases">
        <title>Genomic Encyclopedia of Type Strains, Phase IV (KMG-V): Genome sequencing to study the core and pangenomes of soil and plant-associated prokaryotes.</title>
        <authorList>
            <person name="Whitman W."/>
        </authorList>
    </citation>
    <scope>NUCLEOTIDE SEQUENCE [LARGE SCALE GENOMIC DNA]</scope>
    <source>
        <strain evidence="2 3">SEMIA 4060</strain>
    </source>
</reference>
<evidence type="ECO:0000313" key="3">
    <source>
        <dbReference type="Proteomes" id="UP000565576"/>
    </source>
</evidence>
<dbReference type="Pfam" id="PF13460">
    <property type="entry name" value="NAD_binding_10"/>
    <property type="match status" value="1"/>
</dbReference>
<sequence>MKYLITGATGNIGSLVTTRLLHGGELPCVLARDGRKARKFYGDHVEIRVGDLAGPVDQLAMAFAGCEALFLINTGPNLAERDATCALAARTAGIQHLVKLSTLDAITGIGTGPWHARGEAAICGSGVPHTFIQTAAFMSNALSWADSIRTDGALFSSTGDGRIAFIHPGDIADVAVSVLTQKHTRNRSLVITGCQALSYREMVTAIGNAIGEPIRYETISDAEALAGALMWADRPYAEALVDIWRAVREGRLATVSTGVEQQLGRPPRSFADWIEENIGAFGGRARRS</sequence>
<dbReference type="AlphaFoldDB" id="A0A7X0ITJ9"/>
<dbReference type="InterPro" id="IPR051604">
    <property type="entry name" value="Ergot_Alk_Oxidoreductase"/>
</dbReference>
<protein>
    <submittedName>
        <fullName evidence="2">Uncharacterized protein YbjT (DUF2867 family)</fullName>
    </submittedName>
</protein>
<feature type="domain" description="NAD(P)-binding" evidence="1">
    <location>
        <begin position="7"/>
        <end position="181"/>
    </location>
</feature>
<gene>
    <name evidence="2" type="ORF">GGD46_004203</name>
</gene>
<dbReference type="Gene3D" id="3.40.50.720">
    <property type="entry name" value="NAD(P)-binding Rossmann-like Domain"/>
    <property type="match status" value="1"/>
</dbReference>
<dbReference type="InterPro" id="IPR016040">
    <property type="entry name" value="NAD(P)-bd_dom"/>
</dbReference>
<accession>A0A7X0ITJ9</accession>
<comment type="caution">
    <text evidence="2">The sequence shown here is derived from an EMBL/GenBank/DDBJ whole genome shotgun (WGS) entry which is preliminary data.</text>
</comment>
<dbReference type="InterPro" id="IPR036291">
    <property type="entry name" value="NAD(P)-bd_dom_sf"/>
</dbReference>
<dbReference type="EMBL" id="JACHBG010000010">
    <property type="protein sequence ID" value="MBB6486904.1"/>
    <property type="molecule type" value="Genomic_DNA"/>
</dbReference>